<keyword evidence="2" id="KW-0645">Protease</keyword>
<organism evidence="6 7">
    <name type="scientific">Vitis vinifera</name>
    <name type="common">Grape</name>
    <dbReference type="NCBI Taxonomy" id="29760"/>
    <lineage>
        <taxon>Eukaryota</taxon>
        <taxon>Viridiplantae</taxon>
        <taxon>Streptophyta</taxon>
        <taxon>Embryophyta</taxon>
        <taxon>Tracheophyta</taxon>
        <taxon>Spermatophyta</taxon>
        <taxon>Magnoliopsida</taxon>
        <taxon>eudicotyledons</taxon>
        <taxon>Gunneridae</taxon>
        <taxon>Pentapetalae</taxon>
        <taxon>rosids</taxon>
        <taxon>Vitales</taxon>
        <taxon>Vitaceae</taxon>
        <taxon>Viteae</taxon>
        <taxon>Vitis</taxon>
    </lineage>
</organism>
<reference evidence="6 7" key="1">
    <citation type="journal article" date="2018" name="PLoS Genet.">
        <title>Population sequencing reveals clonal diversity and ancestral inbreeding in the grapevine cultivar Chardonnay.</title>
        <authorList>
            <person name="Roach M.J."/>
            <person name="Johnson D.L."/>
            <person name="Bohlmann J."/>
            <person name="van Vuuren H.J."/>
            <person name="Jones S.J."/>
            <person name="Pretorius I.S."/>
            <person name="Schmidt S.A."/>
            <person name="Borneman A.R."/>
        </authorList>
    </citation>
    <scope>NUCLEOTIDE SEQUENCE [LARGE SCALE GENOMIC DNA]</scope>
    <source>
        <strain evidence="7">cv. Chardonnay</strain>
        <tissue evidence="6">Leaf</tissue>
    </source>
</reference>
<evidence type="ECO:0000256" key="3">
    <source>
        <dbReference type="ARBA" id="ARBA00022729"/>
    </source>
</evidence>
<dbReference type="InterPro" id="IPR042269">
    <property type="entry name" value="Ser_carbopepase_S28_SKS"/>
</dbReference>
<evidence type="ECO:0000313" key="7">
    <source>
        <dbReference type="Proteomes" id="UP000288805"/>
    </source>
</evidence>
<evidence type="ECO:0000256" key="4">
    <source>
        <dbReference type="ARBA" id="ARBA00022801"/>
    </source>
</evidence>
<dbReference type="Pfam" id="PF05577">
    <property type="entry name" value="Peptidase_S28"/>
    <property type="match status" value="2"/>
</dbReference>
<gene>
    <name evidence="6" type="primary">Prcp_20</name>
    <name evidence="6" type="ORF">CK203_068330</name>
</gene>
<dbReference type="AlphaFoldDB" id="A0A438F345"/>
<dbReference type="InterPro" id="IPR029058">
    <property type="entry name" value="AB_hydrolase_fold"/>
</dbReference>
<comment type="similarity">
    <text evidence="1">Belongs to the peptidase S28 family.</text>
</comment>
<dbReference type="PANTHER" id="PTHR11010:SF78">
    <property type="entry name" value="LYSOSOMAL PRO-X CARBOXYPEPTIDASE"/>
    <property type="match status" value="1"/>
</dbReference>
<dbReference type="GO" id="GO:0070008">
    <property type="term" value="F:serine-type exopeptidase activity"/>
    <property type="evidence" value="ECO:0007669"/>
    <property type="project" value="InterPro"/>
</dbReference>
<evidence type="ECO:0000256" key="1">
    <source>
        <dbReference type="ARBA" id="ARBA00011079"/>
    </source>
</evidence>
<evidence type="ECO:0000256" key="2">
    <source>
        <dbReference type="ARBA" id="ARBA00022670"/>
    </source>
</evidence>
<dbReference type="InterPro" id="IPR008758">
    <property type="entry name" value="Peptidase_S28"/>
</dbReference>
<evidence type="ECO:0000313" key="6">
    <source>
        <dbReference type="EMBL" id="RVW54418.1"/>
    </source>
</evidence>
<dbReference type="Proteomes" id="UP000288805">
    <property type="component" value="Unassembled WGS sequence"/>
</dbReference>
<dbReference type="EMBL" id="QGNW01001128">
    <property type="protein sequence ID" value="RVW54418.1"/>
    <property type="molecule type" value="Genomic_DNA"/>
</dbReference>
<dbReference type="GO" id="GO:0006508">
    <property type="term" value="P:proteolysis"/>
    <property type="evidence" value="ECO:0007669"/>
    <property type="project" value="UniProtKB-KW"/>
</dbReference>
<keyword evidence="6" id="KW-0121">Carboxypeptidase</keyword>
<evidence type="ECO:0000256" key="5">
    <source>
        <dbReference type="ARBA" id="ARBA00023180"/>
    </source>
</evidence>
<dbReference type="Gene3D" id="1.20.120.980">
    <property type="entry name" value="Serine carboxypeptidase S28, SKS domain"/>
    <property type="match status" value="2"/>
</dbReference>
<accession>A0A438F345</accession>
<keyword evidence="5" id="KW-0325">Glycoprotein</keyword>
<sequence>MEMLRDRQVKIITDYRTETSLRHGCNDILKADCVNWTCTEMVMPIGHGNNDTMFQAWPFDLNNHTKTCEDLFGVTPRSHWITTEFGGHVSFCFFLFYSSTRYIRWRGSYMYRVYRQRCHCLDLSTPPATDSQQEKEVKIIGLWMRFFYFITPSEIQDSKARELVNNGGFVGLMKLVSSLSLSLLGPPQRSLEVLTGLGCLSLAWLNSAGTEERCDVASITGVATFAGFMVDLASRFKGLLLIQYYGESVPLGSKDIAFNNTNTLRYFSSTQALADYAELITNLKKNLSAEYCHWWKPLNSFQQLKVSLEYTYQGSARHDNPPSHYVSDICNAINGAPEGTSILGRVAEGVSQCWTPCHRIYDFQPSNMDEWVWQTCTEMVMPFGRGDNDTTFQASPFNLNNYTKTCQNLFGVSVTPRPHWITTEFCGHDIKSVLGNFACNIIFSNGLRDPVQHKRGSTRYIRECCSCAHCLDLRASMPNDPDWLVAQPDKEIKIVALWLAKYNGKRLSN</sequence>
<dbReference type="GO" id="GO:0004180">
    <property type="term" value="F:carboxypeptidase activity"/>
    <property type="evidence" value="ECO:0007669"/>
    <property type="project" value="UniProtKB-KW"/>
</dbReference>
<keyword evidence="3" id="KW-0732">Signal</keyword>
<name>A0A438F345_VITVI</name>
<comment type="caution">
    <text evidence="6">The sequence shown here is derived from an EMBL/GenBank/DDBJ whole genome shotgun (WGS) entry which is preliminary data.</text>
</comment>
<protein>
    <submittedName>
        <fullName evidence="6">Lysosomal Pro-X carboxypeptidase</fullName>
    </submittedName>
</protein>
<dbReference type="PANTHER" id="PTHR11010">
    <property type="entry name" value="PROTEASE S28 PRO-X CARBOXYPEPTIDASE-RELATED"/>
    <property type="match status" value="1"/>
</dbReference>
<dbReference type="Gene3D" id="3.40.50.1820">
    <property type="entry name" value="alpha/beta hydrolase"/>
    <property type="match status" value="3"/>
</dbReference>
<proteinExistence type="inferred from homology"/>
<keyword evidence="4" id="KW-0378">Hydrolase</keyword>